<evidence type="ECO:0000256" key="1">
    <source>
        <dbReference type="SAM" id="Coils"/>
    </source>
</evidence>
<proteinExistence type="predicted"/>
<dbReference type="Proteomes" id="UP000807306">
    <property type="component" value="Unassembled WGS sequence"/>
</dbReference>
<name>A0A9P6EDQ1_9AGAR</name>
<dbReference type="EMBL" id="MU157860">
    <property type="protein sequence ID" value="KAF9527546.1"/>
    <property type="molecule type" value="Genomic_DNA"/>
</dbReference>
<sequence>MASFDLRARSPFSSRLRTTFIPNDVDTCLAKSIIRQESLRIAELEKEITRVKGLYDGLKMQYSQISDFIRDHRRMIHPVRRGLPDDILQEIFLHCVSTGRFIALHSSVPPLSLTAVCTSWRRVARSTPRLWASLHIPIFDQVNWRLDSPTWGFLSAEQAQAQLKCRASVVQQWLTLAKRKPLNLALPAPDWIQTRRTLNFPEELCLLLDVFKSSASSLKRLDIQITKNRLDGLGKIGSLKFCLLDDLHASLMNSAFEADSTKLRSLPLFSAPHLKKLRVSNFPFEVVSSLPVIWNQLTHLRLEKTQGPFDAWEVDCLLRKCPQLVHCSILPSRYQQRPSGHTPIHQDQVVVLHHLKYFDIDIPHPHEPATAAFAMLQLPALEDIGVFWAGLIHSPLLSLVEGCNIRTLNTAGTLFRGEELIQCLRLCPNLSVLLLGDKDSSSFATNFESDTDIDRTDAFLRMLSFPDDNGQVLCPCLEIFQISATHTEYTDQAVLAFIKAKQEGKRGISNLKSLAISFWRVQKLPMAKELSPYREQGLKLVLRYMAPSRLAASKTLGKSLATVSMPKSYHRYRRAKLDSERMQDIF</sequence>
<dbReference type="Gene3D" id="3.80.10.10">
    <property type="entry name" value="Ribonuclease Inhibitor"/>
    <property type="match status" value="1"/>
</dbReference>
<dbReference type="Gene3D" id="1.20.1280.50">
    <property type="match status" value="1"/>
</dbReference>
<dbReference type="InterPro" id="IPR032675">
    <property type="entry name" value="LRR_dom_sf"/>
</dbReference>
<keyword evidence="1" id="KW-0175">Coiled coil</keyword>
<feature type="coiled-coil region" evidence="1">
    <location>
        <begin position="34"/>
        <end position="61"/>
    </location>
</feature>
<dbReference type="SUPFAM" id="SSF52047">
    <property type="entry name" value="RNI-like"/>
    <property type="match status" value="1"/>
</dbReference>
<evidence type="ECO:0000313" key="3">
    <source>
        <dbReference type="Proteomes" id="UP000807306"/>
    </source>
</evidence>
<keyword evidence="3" id="KW-1185">Reference proteome</keyword>
<evidence type="ECO:0000313" key="2">
    <source>
        <dbReference type="EMBL" id="KAF9527546.1"/>
    </source>
</evidence>
<accession>A0A9P6EDQ1</accession>
<comment type="caution">
    <text evidence="2">The sequence shown here is derived from an EMBL/GenBank/DDBJ whole genome shotgun (WGS) entry which is preliminary data.</text>
</comment>
<evidence type="ECO:0008006" key="4">
    <source>
        <dbReference type="Google" id="ProtNLM"/>
    </source>
</evidence>
<organism evidence="2 3">
    <name type="scientific">Crepidotus variabilis</name>
    <dbReference type="NCBI Taxonomy" id="179855"/>
    <lineage>
        <taxon>Eukaryota</taxon>
        <taxon>Fungi</taxon>
        <taxon>Dikarya</taxon>
        <taxon>Basidiomycota</taxon>
        <taxon>Agaricomycotina</taxon>
        <taxon>Agaricomycetes</taxon>
        <taxon>Agaricomycetidae</taxon>
        <taxon>Agaricales</taxon>
        <taxon>Agaricineae</taxon>
        <taxon>Crepidotaceae</taxon>
        <taxon>Crepidotus</taxon>
    </lineage>
</organism>
<dbReference type="AlphaFoldDB" id="A0A9P6EDQ1"/>
<dbReference type="OrthoDB" id="3365698at2759"/>
<gene>
    <name evidence="2" type="ORF">CPB83DRAFT_855979</name>
</gene>
<reference evidence="2" key="1">
    <citation type="submission" date="2020-11" db="EMBL/GenBank/DDBJ databases">
        <authorList>
            <consortium name="DOE Joint Genome Institute"/>
            <person name="Ahrendt S."/>
            <person name="Riley R."/>
            <person name="Andreopoulos W."/>
            <person name="Labutti K."/>
            <person name="Pangilinan J."/>
            <person name="Ruiz-Duenas F.J."/>
            <person name="Barrasa J.M."/>
            <person name="Sanchez-Garcia M."/>
            <person name="Camarero S."/>
            <person name="Miyauchi S."/>
            <person name="Serrano A."/>
            <person name="Linde D."/>
            <person name="Babiker R."/>
            <person name="Drula E."/>
            <person name="Ayuso-Fernandez I."/>
            <person name="Pacheco R."/>
            <person name="Padilla G."/>
            <person name="Ferreira P."/>
            <person name="Barriuso J."/>
            <person name="Kellner H."/>
            <person name="Castanera R."/>
            <person name="Alfaro M."/>
            <person name="Ramirez L."/>
            <person name="Pisabarro A.G."/>
            <person name="Kuo A."/>
            <person name="Tritt A."/>
            <person name="Lipzen A."/>
            <person name="He G."/>
            <person name="Yan M."/>
            <person name="Ng V."/>
            <person name="Cullen D."/>
            <person name="Martin F."/>
            <person name="Rosso M.-N."/>
            <person name="Henrissat B."/>
            <person name="Hibbett D."/>
            <person name="Martinez A.T."/>
            <person name="Grigoriev I.V."/>
        </authorList>
    </citation>
    <scope>NUCLEOTIDE SEQUENCE</scope>
    <source>
        <strain evidence="2">CBS 506.95</strain>
    </source>
</reference>
<protein>
    <recommendedName>
        <fullName evidence="4">F-box domain-containing protein</fullName>
    </recommendedName>
</protein>